<evidence type="ECO:0000313" key="4">
    <source>
        <dbReference type="Proteomes" id="UP000027601"/>
    </source>
</evidence>
<dbReference type="eggNOG" id="COG0305">
    <property type="taxonomic scope" value="Bacteria"/>
</dbReference>
<dbReference type="GO" id="GO:0005524">
    <property type="term" value="F:ATP binding"/>
    <property type="evidence" value="ECO:0007669"/>
    <property type="project" value="InterPro"/>
</dbReference>
<dbReference type="PROSITE" id="PS51199">
    <property type="entry name" value="SF4_HELICASE"/>
    <property type="match status" value="1"/>
</dbReference>
<proteinExistence type="predicted"/>
<dbReference type="eggNOG" id="COG0358">
    <property type="taxonomic scope" value="Bacteria"/>
</dbReference>
<reference evidence="3 4" key="1">
    <citation type="journal article" date="2015" name="Microbes Environ.">
        <title>Distribution and evolution of nitrogen fixation genes in the phylum bacteroidetes.</title>
        <authorList>
            <person name="Inoue J."/>
            <person name="Oshima K."/>
            <person name="Suda W."/>
            <person name="Sakamoto M."/>
            <person name="Iino T."/>
            <person name="Noda S."/>
            <person name="Hongoh Y."/>
            <person name="Hattori M."/>
            <person name="Ohkuma M."/>
        </authorList>
    </citation>
    <scope>NUCLEOTIDE SEQUENCE [LARGE SCALE GENOMIC DNA]</scope>
    <source>
        <strain evidence="3 4">JCM 15093</strain>
    </source>
</reference>
<dbReference type="InterPro" id="IPR036977">
    <property type="entry name" value="DNA_primase_Znf_CHC2"/>
</dbReference>
<keyword evidence="3" id="KW-0547">Nucleotide-binding</keyword>
<dbReference type="CDD" id="cd01029">
    <property type="entry name" value="TOPRIM_primases"/>
    <property type="match status" value="1"/>
</dbReference>
<keyword evidence="3" id="KW-0067">ATP-binding</keyword>
<dbReference type="InterPro" id="IPR027417">
    <property type="entry name" value="P-loop_NTPase"/>
</dbReference>
<protein>
    <submittedName>
        <fullName evidence="3">DNA primase/helicase</fullName>
    </submittedName>
</protein>
<dbReference type="GO" id="GO:0043139">
    <property type="term" value="F:5'-3' DNA helicase activity"/>
    <property type="evidence" value="ECO:0007669"/>
    <property type="project" value="InterPro"/>
</dbReference>
<feature type="domain" description="SF4 helicase" evidence="2">
    <location>
        <begin position="411"/>
        <end position="668"/>
    </location>
</feature>
<dbReference type="SUPFAM" id="SSF57783">
    <property type="entry name" value="Zinc beta-ribbon"/>
    <property type="match status" value="1"/>
</dbReference>
<dbReference type="EMBL" id="BAJS01000002">
    <property type="protein sequence ID" value="GAK35635.1"/>
    <property type="molecule type" value="Genomic_DNA"/>
</dbReference>
<dbReference type="PANTHER" id="PTHR12873:SF0">
    <property type="entry name" value="TWINKLE MTDNA HELICASE"/>
    <property type="match status" value="1"/>
</dbReference>
<feature type="region of interest" description="Disordered" evidence="1">
    <location>
        <begin position="77"/>
        <end position="107"/>
    </location>
</feature>
<keyword evidence="4" id="KW-1185">Reference proteome</keyword>
<comment type="caution">
    <text evidence="3">The sequence shown here is derived from an EMBL/GenBank/DDBJ whole genome shotgun (WGS) entry which is preliminary data.</text>
</comment>
<dbReference type="InterPro" id="IPR007694">
    <property type="entry name" value="DNA_helicase_DnaB-like_C"/>
</dbReference>
<dbReference type="InterPro" id="IPR034154">
    <property type="entry name" value="TOPRIM_DnaG/twinkle"/>
</dbReference>
<dbReference type="Pfam" id="PF03796">
    <property type="entry name" value="DnaB_C"/>
    <property type="match status" value="1"/>
</dbReference>
<dbReference type="Proteomes" id="UP000027601">
    <property type="component" value="Unassembled WGS sequence"/>
</dbReference>
<dbReference type="GO" id="GO:0006260">
    <property type="term" value="P:DNA replication"/>
    <property type="evidence" value="ECO:0007669"/>
    <property type="project" value="InterPro"/>
</dbReference>
<dbReference type="Gene3D" id="3.90.580.10">
    <property type="entry name" value="Zinc finger, CHC2-type domain"/>
    <property type="match status" value="1"/>
</dbReference>
<dbReference type="Gene3D" id="3.40.50.300">
    <property type="entry name" value="P-loop containing nucleotide triphosphate hydrolases"/>
    <property type="match status" value="1"/>
</dbReference>
<gene>
    <name evidence="3" type="ORF">JCM15093_741</name>
</gene>
<dbReference type="STRING" id="1121097.GCA_000428125_01348"/>
<sequence length="702" mass="78033">MFDFSKLGIDVNGRTSGKMKVKCPFCHDRRTNKRDKSLSVNLGTGLYHCHYCGTSGKAEDFSNRFKINNTYGYNSGASRVPKSPWGGQVPPPANRVPKKQPTFTSRPIPGTLLVAAKATDEVAPKAPLTPPFEVAEGTVTGLLNEAVAPANFGALPVSGHATDEAPVNAPLTPPFAVTQATDAAPPNGAETPANPDAARDAALHWLMHDRGIPAQAVAYMKISSSQELMPQTGKKENCICFNYFEENELINTKYRDGRKNFKLITGAELIPYNIDGIAGTPQCIITEGEIDLLSFLAIDRTDVVSVPNGAGSNLTWLDRFVETHFEDKEVIFLAVDADEKGRQLQQELLRRLGLERCRIVNFGEGCKDANEHLLKFGVDSLAQALEDAPEVPLEDVYTAHDVSDELLAFFNNGFEQGAPTGLTALDNFITFETKRLCVVTGVPGQGKSEFVDEMVLRLCLHHSWKIGYFSPENVPLVYHLRKLFEKVSGKRFSPQCTGPELYRRVQNFMGNNVCHIIPKADFCVDTVLEKARQLVRRKGIRILVIDPYNRMEHQIPPGMSETQYIDNFLDKLTNFAVLNDCLVILVAHPRKMNRDARTGSPDRPTLYDINGSAAFFNKCDFGLVVERMPDVVHIYVEKVKFRNLGQPGMVPLVFNPTNGRYSLCDEDPTAGSPEMRVTNVKFNTDCWLPKEEDQELFWEGNE</sequence>
<evidence type="ECO:0000259" key="2">
    <source>
        <dbReference type="PROSITE" id="PS51199"/>
    </source>
</evidence>
<dbReference type="GO" id="GO:0003697">
    <property type="term" value="F:single-stranded DNA binding"/>
    <property type="evidence" value="ECO:0007669"/>
    <property type="project" value="InterPro"/>
</dbReference>
<dbReference type="Gene3D" id="3.40.1360.10">
    <property type="match status" value="1"/>
</dbReference>
<name>A0A069CZT9_9BACE</name>
<evidence type="ECO:0000313" key="3">
    <source>
        <dbReference type="EMBL" id="GAK35635.1"/>
    </source>
</evidence>
<dbReference type="PANTHER" id="PTHR12873">
    <property type="entry name" value="T7-LIKE MITOCHONDRIAL DNA HELICASE"/>
    <property type="match status" value="1"/>
</dbReference>
<dbReference type="Pfam" id="PF13155">
    <property type="entry name" value="Toprim_2"/>
    <property type="match status" value="1"/>
</dbReference>
<dbReference type="SUPFAM" id="SSF56731">
    <property type="entry name" value="DNA primase core"/>
    <property type="match status" value="1"/>
</dbReference>
<keyword evidence="3" id="KW-0347">Helicase</keyword>
<dbReference type="InterPro" id="IPR027032">
    <property type="entry name" value="Twinkle-like"/>
</dbReference>
<dbReference type="GO" id="GO:0008270">
    <property type="term" value="F:zinc ion binding"/>
    <property type="evidence" value="ECO:0007669"/>
    <property type="project" value="InterPro"/>
</dbReference>
<evidence type="ECO:0000256" key="1">
    <source>
        <dbReference type="SAM" id="MobiDB-lite"/>
    </source>
</evidence>
<keyword evidence="3" id="KW-0378">Hydrolase</keyword>
<organism evidence="3 4">
    <name type="scientific">Bacteroides graminisolvens DSM 19988 = JCM 15093</name>
    <dbReference type="NCBI Taxonomy" id="1121097"/>
    <lineage>
        <taxon>Bacteria</taxon>
        <taxon>Pseudomonadati</taxon>
        <taxon>Bacteroidota</taxon>
        <taxon>Bacteroidia</taxon>
        <taxon>Bacteroidales</taxon>
        <taxon>Bacteroidaceae</taxon>
        <taxon>Bacteroides</taxon>
    </lineage>
</organism>
<dbReference type="AlphaFoldDB" id="A0A069CZT9"/>
<accession>A0A069CZT9</accession>
<dbReference type="SUPFAM" id="SSF52540">
    <property type="entry name" value="P-loop containing nucleoside triphosphate hydrolases"/>
    <property type="match status" value="1"/>
</dbReference>